<keyword evidence="9 15" id="KW-1133">Transmembrane helix</keyword>
<evidence type="ECO:0000256" key="7">
    <source>
        <dbReference type="ARBA" id="ARBA00022692"/>
    </source>
</evidence>
<keyword evidence="6 14" id="KW-0349">Heme</keyword>
<comment type="cofactor">
    <cofactor evidence="14">
        <name>heme b</name>
        <dbReference type="ChEBI" id="CHEBI:60344"/>
    </cofactor>
    <text evidence="14">Binds 1 heme b (iron(II)-protoporphyrin IX) group per subunit.</text>
</comment>
<keyword evidence="11 14" id="KW-0408">Iron</keyword>
<dbReference type="InterPro" id="IPR005265">
    <property type="entry name" value="HemJ-like"/>
</dbReference>
<comment type="caution">
    <text evidence="16">The sequence shown here is derived from an EMBL/GenBank/DDBJ whole genome shotgun (WGS) entry which is preliminary data.</text>
</comment>
<evidence type="ECO:0000256" key="8">
    <source>
        <dbReference type="ARBA" id="ARBA00022723"/>
    </source>
</evidence>
<keyword evidence="12 14" id="KW-0472">Membrane</keyword>
<feature type="transmembrane region" description="Helical" evidence="15">
    <location>
        <begin position="111"/>
        <end position="129"/>
    </location>
</feature>
<dbReference type="AlphaFoldDB" id="A0A916WDP8"/>
<name>A0A916WDP8_9HYPH</name>
<dbReference type="GO" id="GO:0005886">
    <property type="term" value="C:plasma membrane"/>
    <property type="evidence" value="ECO:0007669"/>
    <property type="project" value="UniProtKB-SubCell"/>
</dbReference>
<dbReference type="PANTHER" id="PTHR40255">
    <property type="entry name" value="UPF0093 MEMBRANE PROTEIN SLR1790"/>
    <property type="match status" value="1"/>
</dbReference>
<evidence type="ECO:0000256" key="11">
    <source>
        <dbReference type="ARBA" id="ARBA00023004"/>
    </source>
</evidence>
<accession>A0A916WDP8</accession>
<dbReference type="EC" id="1.3.99.-" evidence="14"/>
<feature type="transmembrane region" description="Helical" evidence="15">
    <location>
        <begin position="73"/>
        <end position="90"/>
    </location>
</feature>
<organism evidence="16 17">
    <name type="scientific">Brucella endophytica</name>
    <dbReference type="NCBI Taxonomy" id="1963359"/>
    <lineage>
        <taxon>Bacteria</taxon>
        <taxon>Pseudomonadati</taxon>
        <taxon>Pseudomonadota</taxon>
        <taxon>Alphaproteobacteria</taxon>
        <taxon>Hyphomicrobiales</taxon>
        <taxon>Brucellaceae</taxon>
        <taxon>Brucella/Ochrobactrum group</taxon>
        <taxon>Brucella</taxon>
    </lineage>
</organism>
<dbReference type="Pfam" id="PF03653">
    <property type="entry name" value="UPF0093"/>
    <property type="match status" value="1"/>
</dbReference>
<dbReference type="GO" id="GO:0070818">
    <property type="term" value="F:protoporphyrinogen oxidase activity"/>
    <property type="evidence" value="ECO:0007669"/>
    <property type="project" value="UniProtKB-UniRule"/>
</dbReference>
<evidence type="ECO:0000256" key="13">
    <source>
        <dbReference type="ARBA" id="ARBA00048390"/>
    </source>
</evidence>
<evidence type="ECO:0000256" key="14">
    <source>
        <dbReference type="PIRNR" id="PIRNR004638"/>
    </source>
</evidence>
<evidence type="ECO:0000256" key="5">
    <source>
        <dbReference type="ARBA" id="ARBA00022475"/>
    </source>
</evidence>
<evidence type="ECO:0000256" key="10">
    <source>
        <dbReference type="ARBA" id="ARBA00023002"/>
    </source>
</evidence>
<evidence type="ECO:0000256" key="6">
    <source>
        <dbReference type="ARBA" id="ARBA00022617"/>
    </source>
</evidence>
<protein>
    <recommendedName>
        <fullName evidence="4 14">Protoporphyrinogen IX oxidase</fullName>
        <ecNumber evidence="14">1.3.99.-</ecNumber>
    </recommendedName>
</protein>
<comment type="subcellular location">
    <subcellularLocation>
        <location evidence="1">Cell membrane</location>
        <topology evidence="1">Multi-pass membrane protein</topology>
    </subcellularLocation>
</comment>
<reference evidence="16" key="1">
    <citation type="journal article" date="2014" name="Int. J. Syst. Evol. Microbiol.">
        <title>Complete genome sequence of Corynebacterium casei LMG S-19264T (=DSM 44701T), isolated from a smear-ripened cheese.</title>
        <authorList>
            <consortium name="US DOE Joint Genome Institute (JGI-PGF)"/>
            <person name="Walter F."/>
            <person name="Albersmeier A."/>
            <person name="Kalinowski J."/>
            <person name="Ruckert C."/>
        </authorList>
    </citation>
    <scope>NUCLEOTIDE SEQUENCE</scope>
    <source>
        <strain evidence="16">CGMCC 1.15082</strain>
    </source>
</reference>
<evidence type="ECO:0000256" key="12">
    <source>
        <dbReference type="ARBA" id="ARBA00023136"/>
    </source>
</evidence>
<evidence type="ECO:0000313" key="16">
    <source>
        <dbReference type="EMBL" id="GGA91279.1"/>
    </source>
</evidence>
<dbReference type="PANTHER" id="PTHR40255:SF1">
    <property type="entry name" value="PROTOPORPHYRINOGEN IX OXIDASE"/>
    <property type="match status" value="1"/>
</dbReference>
<evidence type="ECO:0000256" key="15">
    <source>
        <dbReference type="SAM" id="Phobius"/>
    </source>
</evidence>
<evidence type="ECO:0000256" key="1">
    <source>
        <dbReference type="ARBA" id="ARBA00004651"/>
    </source>
</evidence>
<proteinExistence type="inferred from homology"/>
<dbReference type="GO" id="GO:0006782">
    <property type="term" value="P:protoporphyrinogen IX biosynthetic process"/>
    <property type="evidence" value="ECO:0007669"/>
    <property type="project" value="UniProtKB-UniRule"/>
</dbReference>
<dbReference type="RefSeq" id="WP_188823832.1">
    <property type="nucleotide sequence ID" value="NZ_BMHH01000006.1"/>
</dbReference>
<comment type="pathway">
    <text evidence="2 14">Porphyrin-containing compound metabolism; protoporphyrin-IX biosynthesis; protoporphyrin-IX from protoporphyrinogen-IX: step 1/1.</text>
</comment>
<dbReference type="GO" id="GO:0046872">
    <property type="term" value="F:metal ion binding"/>
    <property type="evidence" value="ECO:0007669"/>
    <property type="project" value="UniProtKB-UniRule"/>
</dbReference>
<evidence type="ECO:0000256" key="3">
    <source>
        <dbReference type="ARBA" id="ARBA00006501"/>
    </source>
</evidence>
<keyword evidence="10" id="KW-0560">Oxidoreductase</keyword>
<evidence type="ECO:0000256" key="9">
    <source>
        <dbReference type="ARBA" id="ARBA00022989"/>
    </source>
</evidence>
<keyword evidence="5 14" id="KW-1003">Cell membrane</keyword>
<comment type="function">
    <text evidence="14">Catalyzes the oxidation of protoporphyrinogen IX to protoporphyrin IX.</text>
</comment>
<feature type="transmembrane region" description="Helical" evidence="15">
    <location>
        <begin position="12"/>
        <end position="30"/>
    </location>
</feature>
<evidence type="ECO:0000313" key="17">
    <source>
        <dbReference type="Proteomes" id="UP000646478"/>
    </source>
</evidence>
<sequence length="132" mass="14444">MLAYELLKAAHIVAITVWFGGMIMATLLLARDSSMAAPIREWDRRIATPAMFASWALGLAMAAWAGWFASRWMMSKLAFVLALSAIHAVLSARLRRAATTDDAIPGMDARIMLPLMLAILCAIVLLVVIKPF</sequence>
<keyword evidence="8 14" id="KW-0479">Metal-binding</keyword>
<dbReference type="EMBL" id="BMHH01000006">
    <property type="protein sequence ID" value="GGA91279.1"/>
    <property type="molecule type" value="Genomic_DNA"/>
</dbReference>
<keyword evidence="7 15" id="KW-0812">Transmembrane</keyword>
<gene>
    <name evidence="16" type="ORF">GCM10011491_19100</name>
</gene>
<feature type="transmembrane region" description="Helical" evidence="15">
    <location>
        <begin position="50"/>
        <end position="67"/>
    </location>
</feature>
<reference evidence="16" key="2">
    <citation type="submission" date="2020-09" db="EMBL/GenBank/DDBJ databases">
        <authorList>
            <person name="Sun Q."/>
            <person name="Zhou Y."/>
        </authorList>
    </citation>
    <scope>NUCLEOTIDE SEQUENCE</scope>
    <source>
        <strain evidence="16">CGMCC 1.15082</strain>
    </source>
</reference>
<comment type="catalytic activity">
    <reaction evidence="13 14">
        <text>protoporphyrinogen IX + 3 A = protoporphyrin IX + 3 AH2</text>
        <dbReference type="Rhea" id="RHEA:62000"/>
        <dbReference type="ChEBI" id="CHEBI:13193"/>
        <dbReference type="ChEBI" id="CHEBI:17499"/>
        <dbReference type="ChEBI" id="CHEBI:57306"/>
        <dbReference type="ChEBI" id="CHEBI:57307"/>
    </reaction>
</comment>
<keyword evidence="17" id="KW-1185">Reference proteome</keyword>
<comment type="similarity">
    <text evidence="3 14">Belongs to the HemJ family.</text>
</comment>
<evidence type="ECO:0000256" key="2">
    <source>
        <dbReference type="ARBA" id="ARBA00005073"/>
    </source>
</evidence>
<dbReference type="PIRSF" id="PIRSF004638">
    <property type="entry name" value="UCP004638"/>
    <property type="match status" value="1"/>
</dbReference>
<evidence type="ECO:0000256" key="4">
    <source>
        <dbReference type="ARBA" id="ARBA00017504"/>
    </source>
</evidence>
<dbReference type="Proteomes" id="UP000646478">
    <property type="component" value="Unassembled WGS sequence"/>
</dbReference>